<proteinExistence type="predicted"/>
<dbReference type="EMBL" id="CACRXK020007626">
    <property type="protein sequence ID" value="CAB4012773.1"/>
    <property type="molecule type" value="Genomic_DNA"/>
</dbReference>
<feature type="non-terminal residue" evidence="2">
    <location>
        <position position="129"/>
    </location>
</feature>
<name>A0A7D9EP14_PARCT</name>
<keyword evidence="3" id="KW-1185">Reference proteome</keyword>
<feature type="region of interest" description="Disordered" evidence="1">
    <location>
        <begin position="63"/>
        <end position="129"/>
    </location>
</feature>
<comment type="caution">
    <text evidence="2">The sequence shown here is derived from an EMBL/GenBank/DDBJ whole genome shotgun (WGS) entry which is preliminary data.</text>
</comment>
<feature type="compositionally biased region" description="Polar residues" evidence="1">
    <location>
        <begin position="81"/>
        <end position="110"/>
    </location>
</feature>
<gene>
    <name evidence="2" type="ORF">PACLA_8A004473</name>
</gene>
<protein>
    <submittedName>
        <fullName evidence="2">Uncharacterized protein</fullName>
    </submittedName>
</protein>
<dbReference type="AlphaFoldDB" id="A0A7D9EP14"/>
<evidence type="ECO:0000256" key="1">
    <source>
        <dbReference type="SAM" id="MobiDB-lite"/>
    </source>
</evidence>
<evidence type="ECO:0000313" key="2">
    <source>
        <dbReference type="EMBL" id="CAB4012773.1"/>
    </source>
</evidence>
<evidence type="ECO:0000313" key="3">
    <source>
        <dbReference type="Proteomes" id="UP001152795"/>
    </source>
</evidence>
<organism evidence="2 3">
    <name type="scientific">Paramuricea clavata</name>
    <name type="common">Red gorgonian</name>
    <name type="synonym">Violescent sea-whip</name>
    <dbReference type="NCBI Taxonomy" id="317549"/>
    <lineage>
        <taxon>Eukaryota</taxon>
        <taxon>Metazoa</taxon>
        <taxon>Cnidaria</taxon>
        <taxon>Anthozoa</taxon>
        <taxon>Octocorallia</taxon>
        <taxon>Malacalcyonacea</taxon>
        <taxon>Plexauridae</taxon>
        <taxon>Paramuricea</taxon>
    </lineage>
</organism>
<accession>A0A7D9EP14</accession>
<reference evidence="2" key="1">
    <citation type="submission" date="2020-04" db="EMBL/GenBank/DDBJ databases">
        <authorList>
            <person name="Alioto T."/>
            <person name="Alioto T."/>
            <person name="Gomez Garrido J."/>
        </authorList>
    </citation>
    <scope>NUCLEOTIDE SEQUENCE</scope>
    <source>
        <strain evidence="2">A484AB</strain>
    </source>
</reference>
<dbReference type="Proteomes" id="UP001152795">
    <property type="component" value="Unassembled WGS sequence"/>
</dbReference>
<sequence length="129" mass="14733">MAEKKFALVFWSDDQQNSVVAYEDIVGEAKLGEILPVAWRIRKKKGEVKTCWYEAKILQLSQVDPSQKDEVQTQDDDPFSSPANMPPNNFMATNMPIHSTNSHKSSNQRAWQELQLLGETNPDWPDETP</sequence>